<name>V6HBX5_9LEPT</name>
<proteinExistence type="predicted"/>
<dbReference type="RefSeq" id="WP_020988846.1">
    <property type="nucleotide sequence ID" value="NZ_AHMM02000023.1"/>
</dbReference>
<protein>
    <submittedName>
        <fullName evidence="1">Uncharacterized protein</fullName>
    </submittedName>
</protein>
<evidence type="ECO:0000313" key="1">
    <source>
        <dbReference type="EMBL" id="EQA36228.1"/>
    </source>
</evidence>
<gene>
    <name evidence="1" type="ORF">LEP1GSC047_3421</name>
</gene>
<evidence type="ECO:0000313" key="2">
    <source>
        <dbReference type="Proteomes" id="UP000018719"/>
    </source>
</evidence>
<comment type="caution">
    <text evidence="1">The sequence shown here is derived from an EMBL/GenBank/DDBJ whole genome shotgun (WGS) entry which is preliminary data.</text>
</comment>
<dbReference type="AlphaFoldDB" id="V6HBX5"/>
<accession>V6HBX5</accession>
<dbReference type="STRING" id="1049790.LEP1GSC047_3421"/>
<reference evidence="1 2" key="1">
    <citation type="submission" date="2013-05" db="EMBL/GenBank/DDBJ databases">
        <authorList>
            <person name="Harkins D.M."/>
            <person name="Durkin A.S."/>
            <person name="Brinkac L.M."/>
            <person name="Haft D.H."/>
            <person name="Selengut J.D."/>
            <person name="Sanka R."/>
            <person name="DePew J."/>
            <person name="Purushe J."/>
            <person name="Hartskeerl R.A."/>
            <person name="Ahmed A."/>
            <person name="van der Linden H."/>
            <person name="Goris M.G.A."/>
            <person name="Vinetz J.M."/>
            <person name="Sutton G.G."/>
            <person name="Nierman W.C."/>
            <person name="Fouts D.E."/>
        </authorList>
    </citation>
    <scope>NUCLEOTIDE SEQUENCE [LARGE SCALE GENOMIC DNA]</scope>
    <source>
        <strain evidence="1 2">10</strain>
    </source>
</reference>
<dbReference type="Proteomes" id="UP000018719">
    <property type="component" value="Unassembled WGS sequence"/>
</dbReference>
<sequence>MKFISSSIRLKKLILWTFLFLIPVYSLVSEQLQMMHPGNAIGENLSAVKKRAELPDATISGAGLKAVAIVGEVDGARGPKTQEFIGNIKSLVKVLKDRGVTVSEFYPPNNPWKGIQEASKGTHFVLYAGHGIGTNLKSPPYAQKSVGGFYLGKEYVSNDQIQNDLKAAKGAVVLFLGACFTAGNMAYDMGVIRDEEAKKRIAMYSEPFLKAGFKGYFATWAPWTAQAILALLFTGSNYGEAYLSQTEEEEVTKLSHPSQSAALYYHTRPPEPDPIYDYAFVGAVDYELKSFSSTGVSTNVPPPQKNVVSAPNQKRFNRILFSSLYSKDESKSIQALLAERIRTWITKVGNRLI</sequence>
<organism evidence="1 2">
    <name type="scientific">Leptospira inadai serovar Lyme str. 10</name>
    <dbReference type="NCBI Taxonomy" id="1049790"/>
    <lineage>
        <taxon>Bacteria</taxon>
        <taxon>Pseudomonadati</taxon>
        <taxon>Spirochaetota</taxon>
        <taxon>Spirochaetia</taxon>
        <taxon>Leptospirales</taxon>
        <taxon>Leptospiraceae</taxon>
        <taxon>Leptospira</taxon>
    </lineage>
</organism>
<dbReference type="EMBL" id="AHMM02000023">
    <property type="protein sequence ID" value="EQA36228.1"/>
    <property type="molecule type" value="Genomic_DNA"/>
</dbReference>